<sequence length="304" mass="33898">MEKQPLAETAVNQIEKVFGKYPGYRRAHARGDVYEGIFSANGSASDFTIAPHFQHGEVKALVRFSHSSPDPTWTDIMSPVKGMAVQFRLPEGAVANIVGVNSPIFMAKTPEVFTEMLTIIKSFKNGKPRVLDLAQLVAKYPESRAAIDILGKMHAPASFATGRYHAIHAFYFIDAQENKRPIKYEWEPEAGVETLSLTGAVSLSIEYYKADLEDRLVRGPVAFQLNVVFGEEEDPTDDPTQEWPAERKKLTIGRLMITGKAENAESTIFDPTAVTEGIECSEDRILNFRKDAYSVSYDRRTNGM</sequence>
<dbReference type="GO" id="GO:0046872">
    <property type="term" value="F:metal ion binding"/>
    <property type="evidence" value="ECO:0007669"/>
    <property type="project" value="UniProtKB-KW"/>
</dbReference>
<keyword evidence="5 7" id="KW-0560">Oxidoreductase</keyword>
<dbReference type="Pfam" id="PF00199">
    <property type="entry name" value="Catalase"/>
    <property type="match status" value="1"/>
</dbReference>
<evidence type="ECO:0000256" key="8">
    <source>
        <dbReference type="PIRSR" id="PIRSR000296-1"/>
    </source>
</evidence>
<dbReference type="OrthoDB" id="255727at2"/>
<dbReference type="InterPro" id="IPR018028">
    <property type="entry name" value="Catalase"/>
</dbReference>
<comment type="caution">
    <text evidence="11">The sequence shown here is derived from an EMBL/GenBank/DDBJ whole genome shotgun (WGS) entry which is preliminary data.</text>
</comment>
<dbReference type="InterPro" id="IPR011614">
    <property type="entry name" value="Catalase_core"/>
</dbReference>
<dbReference type="PANTHER" id="PTHR11465:SF9">
    <property type="entry name" value="CATALASE"/>
    <property type="match status" value="1"/>
</dbReference>
<evidence type="ECO:0000259" key="10">
    <source>
        <dbReference type="SMART" id="SM01060"/>
    </source>
</evidence>
<dbReference type="EMBL" id="PYAT01000005">
    <property type="protein sequence ID" value="PSL40405.1"/>
    <property type="molecule type" value="Genomic_DNA"/>
</dbReference>
<dbReference type="InterPro" id="IPR024168">
    <property type="entry name" value="Catalase_SrpA-type_pred"/>
</dbReference>
<gene>
    <name evidence="11" type="ORF">B0H99_105183</name>
</gene>
<evidence type="ECO:0000256" key="9">
    <source>
        <dbReference type="PIRSR" id="PIRSR000296-2"/>
    </source>
</evidence>
<dbReference type="PIRSF" id="PIRSF000296">
    <property type="entry name" value="SrpA"/>
    <property type="match status" value="1"/>
</dbReference>
<comment type="cofactor">
    <cofactor evidence="7">
        <name>heme</name>
        <dbReference type="ChEBI" id="CHEBI:30413"/>
    </cofactor>
</comment>
<name>A0A2P8H2G0_9BACL</name>
<dbReference type="Proteomes" id="UP000242682">
    <property type="component" value="Unassembled WGS sequence"/>
</dbReference>
<proteinExistence type="inferred from homology"/>
<dbReference type="PANTHER" id="PTHR11465">
    <property type="entry name" value="CATALASE"/>
    <property type="match status" value="1"/>
</dbReference>
<comment type="similarity">
    <text evidence="1 7">Belongs to the catalase family.</text>
</comment>
<dbReference type="AlphaFoldDB" id="A0A2P8H2G0"/>
<comment type="function">
    <text evidence="7">Has an organic peroxide-dependent peroxidase activity.</text>
</comment>
<accession>A0A2P8H2G0</accession>
<keyword evidence="2 7" id="KW-0575">Peroxidase</keyword>
<evidence type="ECO:0000256" key="6">
    <source>
        <dbReference type="ARBA" id="ARBA00023004"/>
    </source>
</evidence>
<dbReference type="GO" id="GO:0004096">
    <property type="term" value="F:catalase activity"/>
    <property type="evidence" value="ECO:0007669"/>
    <property type="project" value="InterPro"/>
</dbReference>
<dbReference type="EC" id="1.11.1.-" evidence="7"/>
<keyword evidence="12" id="KW-1185">Reference proteome</keyword>
<keyword evidence="6 7" id="KW-0408">Iron</keyword>
<dbReference type="RefSeq" id="WP_106533182.1">
    <property type="nucleotide sequence ID" value="NZ_PYAT01000005.1"/>
</dbReference>
<reference evidence="11 12" key="1">
    <citation type="submission" date="2018-03" db="EMBL/GenBank/DDBJ databases">
        <title>Genomic Encyclopedia of Type Strains, Phase III (KMG-III): the genomes of soil and plant-associated and newly described type strains.</title>
        <authorList>
            <person name="Whitman W."/>
        </authorList>
    </citation>
    <scope>NUCLEOTIDE SEQUENCE [LARGE SCALE GENOMIC DNA]</scope>
    <source>
        <strain evidence="11 12">CGMCC 1.12259</strain>
    </source>
</reference>
<evidence type="ECO:0000256" key="7">
    <source>
        <dbReference type="PIRNR" id="PIRNR000296"/>
    </source>
</evidence>
<dbReference type="SMART" id="SM01060">
    <property type="entry name" value="Catalase"/>
    <property type="match status" value="1"/>
</dbReference>
<dbReference type="SUPFAM" id="SSF56634">
    <property type="entry name" value="Heme-dependent catalase-like"/>
    <property type="match status" value="1"/>
</dbReference>
<dbReference type="GO" id="GO:0005737">
    <property type="term" value="C:cytoplasm"/>
    <property type="evidence" value="ECO:0007669"/>
    <property type="project" value="TreeGrafter"/>
</dbReference>
<dbReference type="GO" id="GO:0042744">
    <property type="term" value="P:hydrogen peroxide catabolic process"/>
    <property type="evidence" value="ECO:0007669"/>
    <property type="project" value="TreeGrafter"/>
</dbReference>
<feature type="active site" evidence="8">
    <location>
        <position position="28"/>
    </location>
</feature>
<dbReference type="GO" id="GO:0020037">
    <property type="term" value="F:heme binding"/>
    <property type="evidence" value="ECO:0007669"/>
    <property type="project" value="InterPro"/>
</dbReference>
<evidence type="ECO:0000313" key="11">
    <source>
        <dbReference type="EMBL" id="PSL40405.1"/>
    </source>
</evidence>
<dbReference type="CDD" id="cd08153">
    <property type="entry name" value="srpA_like"/>
    <property type="match status" value="1"/>
</dbReference>
<evidence type="ECO:0000313" key="12">
    <source>
        <dbReference type="Proteomes" id="UP000242682"/>
    </source>
</evidence>
<evidence type="ECO:0000256" key="5">
    <source>
        <dbReference type="ARBA" id="ARBA00023002"/>
    </source>
</evidence>
<dbReference type="Gene3D" id="1.20.1280.120">
    <property type="match status" value="1"/>
</dbReference>
<feature type="domain" description="Catalase core" evidence="10">
    <location>
        <begin position="2"/>
        <end position="304"/>
    </location>
</feature>
<evidence type="ECO:0000256" key="3">
    <source>
        <dbReference type="ARBA" id="ARBA00022617"/>
    </source>
</evidence>
<dbReference type="PROSITE" id="PS51402">
    <property type="entry name" value="CATALASE_3"/>
    <property type="match status" value="1"/>
</dbReference>
<protein>
    <recommendedName>
        <fullName evidence="7">Catalase-related peroxidase</fullName>
        <ecNumber evidence="7">1.11.1.-</ecNumber>
    </recommendedName>
</protein>
<evidence type="ECO:0000256" key="2">
    <source>
        <dbReference type="ARBA" id="ARBA00022559"/>
    </source>
</evidence>
<feature type="binding site" description="axial binding residue" evidence="9">
    <location>
        <position position="293"/>
    </location>
    <ligand>
        <name>heme</name>
        <dbReference type="ChEBI" id="CHEBI:30413"/>
    </ligand>
    <ligandPart>
        <name>Fe</name>
        <dbReference type="ChEBI" id="CHEBI:18248"/>
    </ligandPart>
</feature>
<evidence type="ECO:0000256" key="1">
    <source>
        <dbReference type="ARBA" id="ARBA00005329"/>
    </source>
</evidence>
<dbReference type="InterPro" id="IPR020835">
    <property type="entry name" value="Catalase_sf"/>
</dbReference>
<evidence type="ECO:0000256" key="4">
    <source>
        <dbReference type="ARBA" id="ARBA00022723"/>
    </source>
</evidence>
<dbReference type="GO" id="GO:0042542">
    <property type="term" value="P:response to hydrogen peroxide"/>
    <property type="evidence" value="ECO:0007669"/>
    <property type="project" value="TreeGrafter"/>
</dbReference>
<keyword evidence="3 7" id="KW-0349">Heme</keyword>
<dbReference type="Gene3D" id="2.40.180.10">
    <property type="entry name" value="Catalase core domain"/>
    <property type="match status" value="1"/>
</dbReference>
<keyword evidence="4 7" id="KW-0479">Metal-binding</keyword>
<organism evidence="11 12">
    <name type="scientific">Planomicrobium soli</name>
    <dbReference type="NCBI Taxonomy" id="1176648"/>
    <lineage>
        <taxon>Bacteria</taxon>
        <taxon>Bacillati</taxon>
        <taxon>Bacillota</taxon>
        <taxon>Bacilli</taxon>
        <taxon>Bacillales</taxon>
        <taxon>Caryophanaceae</taxon>
        <taxon>Planomicrobium</taxon>
    </lineage>
</organism>